<dbReference type="RefSeq" id="WP_179786838.1">
    <property type="nucleotide sequence ID" value="NZ_BAAARR010000002.1"/>
</dbReference>
<proteinExistence type="predicted"/>
<evidence type="ECO:0000313" key="3">
    <source>
        <dbReference type="EMBL" id="NYH89033.1"/>
    </source>
</evidence>
<gene>
    <name evidence="3" type="ORF">F4554_001671</name>
</gene>
<dbReference type="GO" id="GO:0030655">
    <property type="term" value="P:beta-lactam antibiotic catabolic process"/>
    <property type="evidence" value="ECO:0007669"/>
    <property type="project" value="InterPro"/>
</dbReference>
<dbReference type="InterPro" id="IPR012338">
    <property type="entry name" value="Beta-lactam/transpept-like"/>
</dbReference>
<dbReference type="InterPro" id="IPR000871">
    <property type="entry name" value="Beta-lactam_class-A"/>
</dbReference>
<name>A0A852Z9L8_9ACTN</name>
<dbReference type="GO" id="GO:0046677">
    <property type="term" value="P:response to antibiotic"/>
    <property type="evidence" value="ECO:0007669"/>
    <property type="project" value="InterPro"/>
</dbReference>
<keyword evidence="4" id="KW-1185">Reference proteome</keyword>
<dbReference type="SUPFAM" id="SSF56601">
    <property type="entry name" value="beta-lactamase/transpeptidase-like"/>
    <property type="match status" value="1"/>
</dbReference>
<comment type="caution">
    <text evidence="3">The sequence shown here is derived from an EMBL/GenBank/DDBJ whole genome shotgun (WGS) entry which is preliminary data.</text>
</comment>
<dbReference type="Gene3D" id="3.40.710.10">
    <property type="entry name" value="DD-peptidase/beta-lactamase superfamily"/>
    <property type="match status" value="1"/>
</dbReference>
<dbReference type="PRINTS" id="PR00118">
    <property type="entry name" value="BLACTAMASEA"/>
</dbReference>
<dbReference type="InterPro" id="IPR045155">
    <property type="entry name" value="Beta-lactam_cat"/>
</dbReference>
<evidence type="ECO:0000313" key="4">
    <source>
        <dbReference type="Proteomes" id="UP000579605"/>
    </source>
</evidence>
<dbReference type="AlphaFoldDB" id="A0A852Z9L8"/>
<dbReference type="EMBL" id="JACBZH010000001">
    <property type="protein sequence ID" value="NYH89033.1"/>
    <property type="molecule type" value="Genomic_DNA"/>
</dbReference>
<accession>A0A852Z9L8</accession>
<dbReference type="Pfam" id="PF13354">
    <property type="entry name" value="Beta-lactamase2"/>
    <property type="match status" value="1"/>
</dbReference>
<protein>
    <submittedName>
        <fullName evidence="3">Beta-lactamase class A</fullName>
    </submittedName>
</protein>
<sequence>MQATDGPRGFTRFCRAIGDEYTRLDRYETDMSDAVPGDDRDTTTPEAMGRSYGRLVLGRALKRSTATSWCPG</sequence>
<evidence type="ECO:0000259" key="2">
    <source>
        <dbReference type="Pfam" id="PF13354"/>
    </source>
</evidence>
<organism evidence="3 4">
    <name type="scientific">Actinopolymorpha rutila</name>
    <dbReference type="NCBI Taxonomy" id="446787"/>
    <lineage>
        <taxon>Bacteria</taxon>
        <taxon>Bacillati</taxon>
        <taxon>Actinomycetota</taxon>
        <taxon>Actinomycetes</taxon>
        <taxon>Propionibacteriales</taxon>
        <taxon>Actinopolymorphaceae</taxon>
        <taxon>Actinopolymorpha</taxon>
    </lineage>
</organism>
<evidence type="ECO:0000256" key="1">
    <source>
        <dbReference type="SAM" id="MobiDB-lite"/>
    </source>
</evidence>
<dbReference type="Proteomes" id="UP000579605">
    <property type="component" value="Unassembled WGS sequence"/>
</dbReference>
<feature type="domain" description="Beta-lactamase class A catalytic" evidence="2">
    <location>
        <begin position="8"/>
        <end position="65"/>
    </location>
</feature>
<dbReference type="GO" id="GO:0008800">
    <property type="term" value="F:beta-lactamase activity"/>
    <property type="evidence" value="ECO:0007669"/>
    <property type="project" value="InterPro"/>
</dbReference>
<reference evidence="3 4" key="1">
    <citation type="submission" date="2020-07" db="EMBL/GenBank/DDBJ databases">
        <title>Sequencing the genomes of 1000 actinobacteria strains.</title>
        <authorList>
            <person name="Klenk H.-P."/>
        </authorList>
    </citation>
    <scope>NUCLEOTIDE SEQUENCE [LARGE SCALE GENOMIC DNA]</scope>
    <source>
        <strain evidence="3 4">DSM 18448</strain>
    </source>
</reference>
<feature type="region of interest" description="Disordered" evidence="1">
    <location>
        <begin position="29"/>
        <end position="49"/>
    </location>
</feature>